<dbReference type="InterPro" id="IPR002577">
    <property type="entry name" value="HTH_HxlR"/>
</dbReference>
<dbReference type="InterPro" id="IPR036388">
    <property type="entry name" value="WH-like_DNA-bd_sf"/>
</dbReference>
<organism evidence="5 6">
    <name type="scientific">Actinomadura rubrisoli</name>
    <dbReference type="NCBI Taxonomy" id="2530368"/>
    <lineage>
        <taxon>Bacteria</taxon>
        <taxon>Bacillati</taxon>
        <taxon>Actinomycetota</taxon>
        <taxon>Actinomycetes</taxon>
        <taxon>Streptosporangiales</taxon>
        <taxon>Thermomonosporaceae</taxon>
        <taxon>Actinomadura</taxon>
    </lineage>
</organism>
<dbReference type="GO" id="GO:0003677">
    <property type="term" value="F:DNA binding"/>
    <property type="evidence" value="ECO:0007669"/>
    <property type="project" value="UniProtKB-KW"/>
</dbReference>
<gene>
    <name evidence="5" type="ORF">E1298_03060</name>
</gene>
<evidence type="ECO:0000259" key="4">
    <source>
        <dbReference type="PROSITE" id="PS51118"/>
    </source>
</evidence>
<keyword evidence="3" id="KW-0804">Transcription</keyword>
<dbReference type="InterPro" id="IPR036390">
    <property type="entry name" value="WH_DNA-bd_sf"/>
</dbReference>
<accession>A0A4R5CGN8</accession>
<feature type="domain" description="HTH hxlR-type" evidence="4">
    <location>
        <begin position="10"/>
        <end position="107"/>
    </location>
</feature>
<sequence>MGETWTDPTCPVARTADIVGDKWSLLVVRDAFDGARRFGEFQRSLGVAKNILSARLRNLVDAGVLRLEPASDGSRYQEYVLTDRGRDLFDLVLSLRQWGERHAFEPGEPHSSLVDRATGERIPRLTYSTPQGAAVSPAEVTVRKVAAPPE</sequence>
<dbReference type="Gene3D" id="1.10.10.10">
    <property type="entry name" value="Winged helix-like DNA-binding domain superfamily/Winged helix DNA-binding domain"/>
    <property type="match status" value="1"/>
</dbReference>
<evidence type="ECO:0000313" key="5">
    <source>
        <dbReference type="EMBL" id="TDD96434.1"/>
    </source>
</evidence>
<dbReference type="Pfam" id="PF01638">
    <property type="entry name" value="HxlR"/>
    <property type="match status" value="1"/>
</dbReference>
<reference evidence="5 6" key="1">
    <citation type="submission" date="2019-03" db="EMBL/GenBank/DDBJ databases">
        <title>Draft genome sequences of novel Actinobacteria.</title>
        <authorList>
            <person name="Sahin N."/>
            <person name="Ay H."/>
            <person name="Saygin H."/>
        </authorList>
    </citation>
    <scope>NUCLEOTIDE SEQUENCE [LARGE SCALE GENOMIC DNA]</scope>
    <source>
        <strain evidence="5 6">H3C3</strain>
    </source>
</reference>
<comment type="caution">
    <text evidence="5">The sequence shown here is derived from an EMBL/GenBank/DDBJ whole genome shotgun (WGS) entry which is preliminary data.</text>
</comment>
<evidence type="ECO:0000256" key="1">
    <source>
        <dbReference type="ARBA" id="ARBA00023015"/>
    </source>
</evidence>
<dbReference type="Proteomes" id="UP000294513">
    <property type="component" value="Unassembled WGS sequence"/>
</dbReference>
<proteinExistence type="predicted"/>
<keyword evidence="6" id="KW-1185">Reference proteome</keyword>
<dbReference type="SUPFAM" id="SSF46785">
    <property type="entry name" value="Winged helix' DNA-binding domain"/>
    <property type="match status" value="1"/>
</dbReference>
<dbReference type="OrthoDB" id="3526217at2"/>
<dbReference type="PROSITE" id="PS51118">
    <property type="entry name" value="HTH_HXLR"/>
    <property type="match status" value="1"/>
</dbReference>
<keyword evidence="2" id="KW-0238">DNA-binding</keyword>
<evidence type="ECO:0000313" key="6">
    <source>
        <dbReference type="Proteomes" id="UP000294513"/>
    </source>
</evidence>
<evidence type="ECO:0000256" key="2">
    <source>
        <dbReference type="ARBA" id="ARBA00023125"/>
    </source>
</evidence>
<name>A0A4R5CGN8_9ACTN</name>
<dbReference type="EMBL" id="SMKU01000006">
    <property type="protein sequence ID" value="TDD96434.1"/>
    <property type="molecule type" value="Genomic_DNA"/>
</dbReference>
<dbReference type="PANTHER" id="PTHR33204">
    <property type="entry name" value="TRANSCRIPTIONAL REGULATOR, MARR FAMILY"/>
    <property type="match status" value="1"/>
</dbReference>
<dbReference type="AlphaFoldDB" id="A0A4R5CGN8"/>
<protein>
    <submittedName>
        <fullName evidence="5">Transcriptional regulator</fullName>
    </submittedName>
</protein>
<dbReference type="PANTHER" id="PTHR33204:SF18">
    <property type="entry name" value="TRANSCRIPTIONAL REGULATORY PROTEIN"/>
    <property type="match status" value="1"/>
</dbReference>
<evidence type="ECO:0000256" key="3">
    <source>
        <dbReference type="ARBA" id="ARBA00023163"/>
    </source>
</evidence>
<keyword evidence="1" id="KW-0805">Transcription regulation</keyword>
<dbReference type="RefSeq" id="WP_131889185.1">
    <property type="nucleotide sequence ID" value="NZ_SMKU01000006.1"/>
</dbReference>